<dbReference type="Gene3D" id="3.40.630.30">
    <property type="match status" value="1"/>
</dbReference>
<name>A0A1V8RKE5_9HYPH</name>
<dbReference type="EMBL" id="MDET01000059">
    <property type="protein sequence ID" value="OQM73429.1"/>
    <property type="molecule type" value="Genomic_DNA"/>
</dbReference>
<accession>A0A1V8RKE5</accession>
<dbReference type="RefSeq" id="WP_080921746.1">
    <property type="nucleotide sequence ID" value="NZ_MDET01000059.1"/>
</dbReference>
<gene>
    <name evidence="1" type="ORF">BFN67_09070</name>
</gene>
<comment type="caution">
    <text evidence="1">The sequence shown here is derived from an EMBL/GenBank/DDBJ whole genome shotgun (WGS) entry which is preliminary data.</text>
</comment>
<evidence type="ECO:0000313" key="1">
    <source>
        <dbReference type="EMBL" id="OQM73429.1"/>
    </source>
</evidence>
<sequence>MSRVRTLEADDVPAVAAMFQRLLRKKAPPPPTSLTDYIRRLYLEAPFCGGGVHSLVHENGEGKVSGFIGVHALPMTFNGRKLRAAVCGSLMSEDRERDPLAGARLLKAFLDGPQDLSFSETANETSARLWTRSRGTALTQYSLDWVRVIRPVSFALGVASRRIRIAKVFDPLASVVDNIWRRHLGPGRLSWSALPTSGTGQKAANVREIDSIQFADLLDPLTSQYALRPDWKECRLDWILADAMDKPDLGDLVFCAVSSPTGVRIGAFAYYAKPGGIGSVLQIVAAPGQAGHVIDCLVDDAAARGLGGLRGRVQPALLEAMLGRRIAFVHAASTVVHSRDADLLLATTDSQAFLNGIAGEQWCRLIRGRFT</sequence>
<organism evidence="1 2">
    <name type="scientific">Manganibacter manganicus</name>
    <dbReference type="NCBI Taxonomy" id="1873176"/>
    <lineage>
        <taxon>Bacteria</taxon>
        <taxon>Pseudomonadati</taxon>
        <taxon>Pseudomonadota</taxon>
        <taxon>Alphaproteobacteria</taxon>
        <taxon>Hyphomicrobiales</taxon>
        <taxon>Phyllobacteriaceae</taxon>
        <taxon>Manganibacter</taxon>
    </lineage>
</organism>
<dbReference type="AlphaFoldDB" id="A0A1V8RKE5"/>
<proteinExistence type="predicted"/>
<reference evidence="1 2" key="1">
    <citation type="journal article" date="2016" name="Int. J. Syst. Evol. Microbiol.">
        <title>Pseudaminobacter manganicus sp. nov., isolated from sludge of a manganese mine.</title>
        <authorList>
            <person name="Li J."/>
            <person name="Huang J."/>
            <person name="Liao S."/>
            <person name="Wang G."/>
        </authorList>
    </citation>
    <scope>NUCLEOTIDE SEQUENCE [LARGE SCALE GENOMIC DNA]</scope>
    <source>
        <strain evidence="1 2">JH-7</strain>
    </source>
</reference>
<keyword evidence="2" id="KW-1185">Reference proteome</keyword>
<dbReference type="InterPro" id="IPR016181">
    <property type="entry name" value="Acyl_CoA_acyltransferase"/>
</dbReference>
<evidence type="ECO:0000313" key="2">
    <source>
        <dbReference type="Proteomes" id="UP000191905"/>
    </source>
</evidence>
<dbReference type="SUPFAM" id="SSF55729">
    <property type="entry name" value="Acyl-CoA N-acyltransferases (Nat)"/>
    <property type="match status" value="1"/>
</dbReference>
<dbReference type="OrthoDB" id="3658990at2"/>
<dbReference type="Proteomes" id="UP000191905">
    <property type="component" value="Unassembled WGS sequence"/>
</dbReference>
<protein>
    <submittedName>
        <fullName evidence="1">Uncharacterized protein</fullName>
    </submittedName>
</protein>